<evidence type="ECO:0000256" key="3">
    <source>
        <dbReference type="ARBA" id="ARBA00022516"/>
    </source>
</evidence>
<keyword evidence="9" id="KW-0443">Lipid metabolism</keyword>
<feature type="transmembrane region" description="Helical" evidence="12">
    <location>
        <begin position="20"/>
        <end position="40"/>
    </location>
</feature>
<evidence type="ECO:0000259" key="13">
    <source>
        <dbReference type="Pfam" id="PF00487"/>
    </source>
</evidence>
<feature type="transmembrane region" description="Helical" evidence="12">
    <location>
        <begin position="164"/>
        <end position="183"/>
    </location>
</feature>
<feature type="transmembrane region" description="Helical" evidence="12">
    <location>
        <begin position="47"/>
        <end position="64"/>
    </location>
</feature>
<accession>A0A4R7PBG6</accession>
<comment type="similarity">
    <text evidence="2">Belongs to the fatty acid desaturase type 2 family.</text>
</comment>
<evidence type="ECO:0000256" key="6">
    <source>
        <dbReference type="ARBA" id="ARBA00022989"/>
    </source>
</evidence>
<evidence type="ECO:0000256" key="5">
    <source>
        <dbReference type="ARBA" id="ARBA00022832"/>
    </source>
</evidence>
<dbReference type="Pfam" id="PF00487">
    <property type="entry name" value="FA_desaturase"/>
    <property type="match status" value="1"/>
</dbReference>
<keyword evidence="15" id="KW-1185">Reference proteome</keyword>
<keyword evidence="6 12" id="KW-1133">Transmembrane helix</keyword>
<dbReference type="PRINTS" id="PR00075">
    <property type="entry name" value="FACDDSATRASE"/>
</dbReference>
<keyword evidence="11" id="KW-0275">Fatty acid biosynthesis</keyword>
<evidence type="ECO:0000313" key="15">
    <source>
        <dbReference type="Proteomes" id="UP000295341"/>
    </source>
</evidence>
<evidence type="ECO:0000256" key="2">
    <source>
        <dbReference type="ARBA" id="ARBA00008749"/>
    </source>
</evidence>
<keyword evidence="10 12" id="KW-0472">Membrane</keyword>
<evidence type="ECO:0000256" key="7">
    <source>
        <dbReference type="ARBA" id="ARBA00023002"/>
    </source>
</evidence>
<dbReference type="GO" id="GO:0006633">
    <property type="term" value="P:fatty acid biosynthetic process"/>
    <property type="evidence" value="ECO:0007669"/>
    <property type="project" value="UniProtKB-KW"/>
</dbReference>
<dbReference type="PANTHER" id="PTHR11351">
    <property type="entry name" value="ACYL-COA DESATURASE"/>
    <property type="match status" value="1"/>
</dbReference>
<dbReference type="PANTHER" id="PTHR11351:SF31">
    <property type="entry name" value="DESATURASE 1, ISOFORM A-RELATED"/>
    <property type="match status" value="1"/>
</dbReference>
<dbReference type="InterPro" id="IPR005804">
    <property type="entry name" value="FA_desaturase_dom"/>
</dbReference>
<dbReference type="AlphaFoldDB" id="A0A4R7PBG6"/>
<dbReference type="Proteomes" id="UP000295341">
    <property type="component" value="Unassembled WGS sequence"/>
</dbReference>
<gene>
    <name evidence="14" type="ORF">DFR24_0705</name>
</gene>
<dbReference type="EMBL" id="SOBT01000008">
    <property type="protein sequence ID" value="TDU31337.1"/>
    <property type="molecule type" value="Genomic_DNA"/>
</dbReference>
<feature type="domain" description="Fatty acid desaturase" evidence="13">
    <location>
        <begin position="49"/>
        <end position="267"/>
    </location>
</feature>
<keyword evidence="8" id="KW-0408">Iron</keyword>
<keyword evidence="4 12" id="KW-0812">Transmembrane</keyword>
<reference evidence="14 15" key="1">
    <citation type="submission" date="2019-03" db="EMBL/GenBank/DDBJ databases">
        <title>Genomic Encyclopedia of Type Strains, Phase IV (KMG-IV): sequencing the most valuable type-strain genomes for metagenomic binning, comparative biology and taxonomic classification.</title>
        <authorList>
            <person name="Goeker M."/>
        </authorList>
    </citation>
    <scope>NUCLEOTIDE SEQUENCE [LARGE SCALE GENOMIC DNA]</scope>
    <source>
        <strain evidence="14 15">DSM 26377</strain>
    </source>
</reference>
<dbReference type="OrthoDB" id="19906at2"/>
<evidence type="ECO:0000256" key="4">
    <source>
        <dbReference type="ARBA" id="ARBA00022692"/>
    </source>
</evidence>
<evidence type="ECO:0000313" key="14">
    <source>
        <dbReference type="EMBL" id="TDU31337.1"/>
    </source>
</evidence>
<comment type="caution">
    <text evidence="14">The sequence shown here is derived from an EMBL/GenBank/DDBJ whole genome shotgun (WGS) entry which is preliminary data.</text>
</comment>
<dbReference type="InterPro" id="IPR015876">
    <property type="entry name" value="Acyl-CoA_DS"/>
</dbReference>
<sequence>MSNQSADPSTTAQAPINVPAAVLFSISTLMVLTVFPLYAWHHDFSGAAWLWFFIFLFASGLSITGGYHRLWAHRAYEARLPLRIFYMLFGAQSLENSILVWCSMHRVHHKNVDHVDDDPYSIKRGFWYAHMGWMLRDRPCHAVDLSNVQDLQRDPVVMFQHKHYLGLALFMNIGLPGLIGMLYGEPGAFLMLAGLLRLVVNHHFTFFINSLAHMWGRRPYTEENTARDNDLIALFTYGEGYHNYHHLFSWDYRNGVRWWNVDLTKWWIAMLSWVGQSHSLRRVPEFKIRRAMIERQFARAQQKLASAAPTTRLEHVKQLLEHEMEAFKATVNEWTRLQTEKIEAAKKQVMDRVAERWEHSEARRQLQVLEEALHLQYRRVRLLHMQTA</sequence>
<proteinExistence type="inferred from homology"/>
<evidence type="ECO:0000256" key="11">
    <source>
        <dbReference type="ARBA" id="ARBA00023160"/>
    </source>
</evidence>
<dbReference type="GO" id="GO:0016020">
    <property type="term" value="C:membrane"/>
    <property type="evidence" value="ECO:0007669"/>
    <property type="project" value="UniProtKB-SubCell"/>
</dbReference>
<evidence type="ECO:0000256" key="1">
    <source>
        <dbReference type="ARBA" id="ARBA00004141"/>
    </source>
</evidence>
<keyword evidence="5" id="KW-0276">Fatty acid metabolism</keyword>
<dbReference type="RefSeq" id="WP_133879929.1">
    <property type="nucleotide sequence ID" value="NZ_MWIN01000039.1"/>
</dbReference>
<dbReference type="CDD" id="cd03505">
    <property type="entry name" value="Delta9-FADS-like"/>
    <property type="match status" value="1"/>
</dbReference>
<keyword evidence="7" id="KW-0560">Oxidoreductase</keyword>
<evidence type="ECO:0000256" key="8">
    <source>
        <dbReference type="ARBA" id="ARBA00023004"/>
    </source>
</evidence>
<comment type="subcellular location">
    <subcellularLocation>
        <location evidence="1">Membrane</location>
        <topology evidence="1">Multi-pass membrane protein</topology>
    </subcellularLocation>
</comment>
<name>A0A4R7PBG6_9GAMM</name>
<dbReference type="GO" id="GO:0016717">
    <property type="term" value="F:oxidoreductase activity, acting on paired donors, with oxidation of a pair of donors resulting in the reduction of molecular oxygen to two molecules of water"/>
    <property type="evidence" value="ECO:0007669"/>
    <property type="project" value="InterPro"/>
</dbReference>
<evidence type="ECO:0000256" key="9">
    <source>
        <dbReference type="ARBA" id="ARBA00023098"/>
    </source>
</evidence>
<organism evidence="14 15">
    <name type="scientific">Panacagrimonas perspica</name>
    <dbReference type="NCBI Taxonomy" id="381431"/>
    <lineage>
        <taxon>Bacteria</taxon>
        <taxon>Pseudomonadati</taxon>
        <taxon>Pseudomonadota</taxon>
        <taxon>Gammaproteobacteria</taxon>
        <taxon>Nevskiales</taxon>
        <taxon>Nevskiaceae</taxon>
        <taxon>Panacagrimonas</taxon>
    </lineage>
</organism>
<evidence type="ECO:0000256" key="10">
    <source>
        <dbReference type="ARBA" id="ARBA00023136"/>
    </source>
</evidence>
<keyword evidence="3" id="KW-0444">Lipid biosynthesis</keyword>
<protein>
    <submittedName>
        <fullName evidence="14">Stearoyl-CoA desaturase (Delta-9 desaturase)</fullName>
    </submittedName>
</protein>
<evidence type="ECO:0000256" key="12">
    <source>
        <dbReference type="SAM" id="Phobius"/>
    </source>
</evidence>